<evidence type="ECO:0000256" key="10">
    <source>
        <dbReference type="ARBA" id="ARBA00023306"/>
    </source>
</evidence>
<evidence type="ECO:0000256" key="8">
    <source>
        <dbReference type="ARBA" id="ARBA00023054"/>
    </source>
</evidence>
<comment type="subunit">
    <text evidence="11">Self-associates. Interacts with nudE and dynein.</text>
</comment>
<keyword evidence="2 11" id="KW-0963">Cytoplasm</keyword>
<dbReference type="Pfam" id="PF00400">
    <property type="entry name" value="WD40"/>
    <property type="match status" value="7"/>
</dbReference>
<dbReference type="AlphaFoldDB" id="A0A9W9GX29"/>
<dbReference type="GO" id="GO:0051301">
    <property type="term" value="P:cell division"/>
    <property type="evidence" value="ECO:0007669"/>
    <property type="project" value="UniProtKB-KW"/>
</dbReference>
<keyword evidence="10 11" id="KW-0131">Cell cycle</keyword>
<keyword evidence="8 11" id="KW-0175">Coiled coil</keyword>
<dbReference type="InterPro" id="IPR017252">
    <property type="entry name" value="Dynein_regulator_LIS1"/>
</dbReference>
<dbReference type="InterPro" id="IPR036322">
    <property type="entry name" value="WD40_repeat_dom_sf"/>
</dbReference>
<dbReference type="PIRSF" id="PIRSF037647">
    <property type="entry name" value="Dynein_regulator_Lis1"/>
    <property type="match status" value="1"/>
</dbReference>
<feature type="repeat" description="WD" evidence="12">
    <location>
        <begin position="147"/>
        <end position="181"/>
    </location>
</feature>
<accession>A0A9W9GX29</accession>
<evidence type="ECO:0000256" key="9">
    <source>
        <dbReference type="ARBA" id="ARBA00023212"/>
    </source>
</evidence>
<keyword evidence="5 11" id="KW-0493">Microtubule</keyword>
<evidence type="ECO:0000256" key="11">
    <source>
        <dbReference type="HAMAP-Rule" id="MF_03141"/>
    </source>
</evidence>
<sequence length="415" mass="45452">MVLTSRQTGELHKSIVAYLSSIDAKSTKLLREELAIDSSFNDVIQKKYEGILERKWTSVMRLQRRILDLESRVASLEVKLQASPTAKSHQESIDWLPGTQAKHTLRSHRASVTAVALHPVYSSLASASEDCTIKIWDWEHGELERTLKGHLLPVLGLDYGGPKEQTRLASCSSDLTIKIWDPSNEYANVRTLCGHDHSVSVVRFAPNGELISASRDASIRIWDILTGYCVKTIDTQGEWIRDISLSLNGKWIVSAGNDCAATVRTLSSGEITARLVGHASHIECCAIAPVASHAHLAALGSTKLVGGETFIATGSRDSNIKLWNGRGALIKTLEGHDTWVRGLVFHPQGKYLISVGDDKAIRCWDLSQDARLVKTITGSSKFLTCIRWGPSLLSNPGGSHVLAIGSADFSVRVWT</sequence>
<dbReference type="InterPro" id="IPR037190">
    <property type="entry name" value="LIS1_N"/>
</dbReference>
<gene>
    <name evidence="11" type="primary">nudF</name>
    <name evidence="11" type="synonym">lis1</name>
    <name evidence="14" type="ORF">N7515_007575</name>
</gene>
<reference evidence="14" key="1">
    <citation type="submission" date="2022-11" db="EMBL/GenBank/DDBJ databases">
        <authorList>
            <person name="Petersen C."/>
        </authorList>
    </citation>
    <scope>NUCLEOTIDE SEQUENCE</scope>
    <source>
        <strain evidence="14">IBT 22155</strain>
    </source>
</reference>
<reference evidence="14" key="2">
    <citation type="journal article" date="2023" name="IMA Fungus">
        <title>Comparative genomic study of the Penicillium genus elucidates a diverse pangenome and 15 lateral gene transfer events.</title>
        <authorList>
            <person name="Petersen C."/>
            <person name="Sorensen T."/>
            <person name="Nielsen M.R."/>
            <person name="Sondergaard T.E."/>
            <person name="Sorensen J.L."/>
            <person name="Fitzpatrick D.A."/>
            <person name="Frisvad J.C."/>
            <person name="Nielsen K.L."/>
        </authorList>
    </citation>
    <scope>NUCLEOTIDE SEQUENCE</scope>
    <source>
        <strain evidence="14">IBT 22155</strain>
    </source>
</reference>
<dbReference type="Pfam" id="PF24951">
    <property type="entry name" value="LisH_PAC1"/>
    <property type="match status" value="1"/>
</dbReference>
<feature type="repeat" description="WD" evidence="12">
    <location>
        <begin position="105"/>
        <end position="146"/>
    </location>
</feature>
<dbReference type="HAMAP" id="MF_03141">
    <property type="entry name" value="lis1"/>
    <property type="match status" value="1"/>
</dbReference>
<dbReference type="PANTHER" id="PTHR19848">
    <property type="entry name" value="WD40 REPEAT PROTEIN"/>
    <property type="match status" value="1"/>
</dbReference>
<keyword evidence="15" id="KW-1185">Reference proteome</keyword>
<evidence type="ECO:0000256" key="4">
    <source>
        <dbReference type="ARBA" id="ARBA00022618"/>
    </source>
</evidence>
<dbReference type="Proteomes" id="UP001149079">
    <property type="component" value="Unassembled WGS sequence"/>
</dbReference>
<comment type="function">
    <text evidence="11">Positively regulates the activity of the minus-end directed microtubule motor protein dynein. May enhance dynein-mediated microtubule sliding by targeting dynein to the microtubule plus end. Required for nuclear migration during vegetative growth as well as development. Required for retrograde early endosome (EE) transport from the hyphal tip. Required for localization of dynein to the mitotic spindle poles. Recruits additional proteins to the dynein complex at SPBs.</text>
</comment>
<dbReference type="OrthoDB" id="10264588at2759"/>
<dbReference type="InterPro" id="IPR015943">
    <property type="entry name" value="WD40/YVTN_repeat-like_dom_sf"/>
</dbReference>
<keyword evidence="9 11" id="KW-0206">Cytoskeleton</keyword>
<evidence type="ECO:0000256" key="3">
    <source>
        <dbReference type="ARBA" id="ARBA00022574"/>
    </source>
</evidence>
<dbReference type="GO" id="GO:0051012">
    <property type="term" value="P:microtubule sliding"/>
    <property type="evidence" value="ECO:0007669"/>
    <property type="project" value="UniProtKB-UniRule"/>
</dbReference>
<evidence type="ECO:0000256" key="6">
    <source>
        <dbReference type="ARBA" id="ARBA00022737"/>
    </source>
</evidence>
<dbReference type="SUPFAM" id="SSF109925">
    <property type="entry name" value="Lissencephaly-1 protein (Lis-1, PAF-AH alpha) N-terminal domain"/>
    <property type="match status" value="1"/>
</dbReference>
<dbReference type="GO" id="GO:0070840">
    <property type="term" value="F:dynein complex binding"/>
    <property type="evidence" value="ECO:0007669"/>
    <property type="project" value="UniProtKB-UniRule"/>
</dbReference>
<dbReference type="InterPro" id="IPR001680">
    <property type="entry name" value="WD40_rpt"/>
</dbReference>
<evidence type="ECO:0000256" key="12">
    <source>
        <dbReference type="PROSITE-ProRule" id="PRU00221"/>
    </source>
</evidence>
<dbReference type="GO" id="GO:0000132">
    <property type="term" value="P:establishment of mitotic spindle orientation"/>
    <property type="evidence" value="ECO:0007669"/>
    <property type="project" value="UniProtKB-UniRule"/>
</dbReference>
<keyword evidence="7 11" id="KW-0498">Mitosis</keyword>
<feature type="domain" description="PAC1-like LisH-like dimerisation" evidence="13">
    <location>
        <begin position="5"/>
        <end position="37"/>
    </location>
</feature>
<dbReference type="PROSITE" id="PS50082">
    <property type="entry name" value="WD_REPEATS_2"/>
    <property type="match status" value="5"/>
</dbReference>
<dbReference type="GO" id="GO:0005874">
    <property type="term" value="C:microtubule"/>
    <property type="evidence" value="ECO:0007669"/>
    <property type="project" value="UniProtKB-KW"/>
</dbReference>
<dbReference type="Gene3D" id="2.130.10.10">
    <property type="entry name" value="YVTN repeat-like/Quinoprotein amine dehydrogenase"/>
    <property type="match status" value="1"/>
</dbReference>
<dbReference type="CDD" id="cd00200">
    <property type="entry name" value="WD40"/>
    <property type="match status" value="1"/>
</dbReference>
<evidence type="ECO:0000256" key="1">
    <source>
        <dbReference type="ARBA" id="ARBA00022448"/>
    </source>
</evidence>
<name>A0A9W9GX29_9EURO</name>
<dbReference type="PROSITE" id="PS50294">
    <property type="entry name" value="WD_REPEATS_REGION"/>
    <property type="match status" value="3"/>
</dbReference>
<feature type="repeat" description="WD" evidence="12">
    <location>
        <begin position="192"/>
        <end position="232"/>
    </location>
</feature>
<dbReference type="SUPFAM" id="SSF50978">
    <property type="entry name" value="WD40 repeat-like"/>
    <property type="match status" value="1"/>
</dbReference>
<keyword evidence="4 11" id="KW-0132">Cell division</keyword>
<dbReference type="GO" id="GO:0005737">
    <property type="term" value="C:cytoplasm"/>
    <property type="evidence" value="ECO:0007669"/>
    <property type="project" value="UniProtKB-UniRule"/>
</dbReference>
<keyword evidence="1 11" id="KW-0813">Transport</keyword>
<keyword evidence="6" id="KW-0677">Repeat</keyword>
<feature type="repeat" description="WD" evidence="12">
    <location>
        <begin position="333"/>
        <end position="374"/>
    </location>
</feature>
<comment type="similarity">
    <text evidence="11">Belongs to the WD repeat LIS1/nudF family.</text>
</comment>
<proteinExistence type="inferred from homology"/>
<dbReference type="EMBL" id="JAPQKL010000005">
    <property type="protein sequence ID" value="KAJ5131536.1"/>
    <property type="molecule type" value="Genomic_DNA"/>
</dbReference>
<organism evidence="14 15">
    <name type="scientific">Penicillium bovifimosum</name>
    <dbReference type="NCBI Taxonomy" id="126998"/>
    <lineage>
        <taxon>Eukaryota</taxon>
        <taxon>Fungi</taxon>
        <taxon>Dikarya</taxon>
        <taxon>Ascomycota</taxon>
        <taxon>Pezizomycotina</taxon>
        <taxon>Eurotiomycetes</taxon>
        <taxon>Eurotiomycetidae</taxon>
        <taxon>Eurotiales</taxon>
        <taxon>Aspergillaceae</taxon>
        <taxon>Penicillium</taxon>
    </lineage>
</organism>
<dbReference type="InterPro" id="IPR019775">
    <property type="entry name" value="WD40_repeat_CS"/>
</dbReference>
<evidence type="ECO:0000256" key="2">
    <source>
        <dbReference type="ARBA" id="ARBA00022490"/>
    </source>
</evidence>
<dbReference type="GO" id="GO:0005875">
    <property type="term" value="C:microtubule associated complex"/>
    <property type="evidence" value="ECO:0007669"/>
    <property type="project" value="UniProtKB-UniRule"/>
</dbReference>
<evidence type="ECO:0000259" key="13">
    <source>
        <dbReference type="Pfam" id="PF24951"/>
    </source>
</evidence>
<evidence type="ECO:0000256" key="7">
    <source>
        <dbReference type="ARBA" id="ARBA00022776"/>
    </source>
</evidence>
<keyword evidence="3 12" id="KW-0853">WD repeat</keyword>
<dbReference type="InterPro" id="IPR056795">
    <property type="entry name" value="PAC1-like_LisH-like_dom"/>
</dbReference>
<protein>
    <recommendedName>
        <fullName evidence="11">Nuclear distribution protein nudF</fullName>
    </recommendedName>
    <alternativeName>
        <fullName evidence="11">Lissencephaly-1 homolog</fullName>
        <shortName evidence="11">LIS-1</shortName>
    </alternativeName>
</protein>
<dbReference type="PROSITE" id="PS00678">
    <property type="entry name" value="WD_REPEATS_1"/>
    <property type="match status" value="1"/>
</dbReference>
<dbReference type="PRINTS" id="PR00320">
    <property type="entry name" value="GPROTEINBRPT"/>
</dbReference>
<feature type="repeat" description="WD" evidence="12">
    <location>
        <begin position="292"/>
        <end position="324"/>
    </location>
</feature>
<dbReference type="SMART" id="SM00320">
    <property type="entry name" value="WD40"/>
    <property type="match status" value="7"/>
</dbReference>
<dbReference type="PANTHER" id="PTHR19848:SF8">
    <property type="entry name" value="F-BOX AND WD REPEAT DOMAIN CONTAINING 7"/>
    <property type="match status" value="1"/>
</dbReference>
<comment type="caution">
    <text evidence="14">The sequence shown here is derived from an EMBL/GenBank/DDBJ whole genome shotgun (WGS) entry which is preliminary data.</text>
</comment>
<evidence type="ECO:0000313" key="15">
    <source>
        <dbReference type="Proteomes" id="UP001149079"/>
    </source>
</evidence>
<evidence type="ECO:0000256" key="5">
    <source>
        <dbReference type="ARBA" id="ARBA00022701"/>
    </source>
</evidence>
<evidence type="ECO:0000313" key="14">
    <source>
        <dbReference type="EMBL" id="KAJ5131536.1"/>
    </source>
</evidence>
<dbReference type="Gene3D" id="1.20.960.30">
    <property type="match status" value="1"/>
</dbReference>
<dbReference type="InterPro" id="IPR020472">
    <property type="entry name" value="WD40_PAC1"/>
</dbReference>
<comment type="subcellular location">
    <subcellularLocation>
        <location evidence="11">Cytoplasm</location>
        <location evidence="11">Cytoskeleton</location>
    </subcellularLocation>
    <subcellularLocation>
        <location evidence="11">Cytoplasm</location>
        <location evidence="11">Cytoskeleton</location>
        <location evidence="11">Spindle pole</location>
    </subcellularLocation>
    <text evidence="11">Localizes to the plus ends of microtubules at the hyphal tip and the mitotic spindle poles.</text>
</comment>
<dbReference type="GO" id="GO:0000922">
    <property type="term" value="C:spindle pole"/>
    <property type="evidence" value="ECO:0007669"/>
    <property type="project" value="UniProtKB-SubCell"/>
</dbReference>